<protein>
    <recommendedName>
        <fullName evidence="1">Apple domain-containing protein</fullName>
    </recommendedName>
</protein>
<dbReference type="EMBL" id="LSMT01001075">
    <property type="protein sequence ID" value="PFX13087.1"/>
    <property type="molecule type" value="Genomic_DNA"/>
</dbReference>
<dbReference type="PROSITE" id="PS50948">
    <property type="entry name" value="PAN"/>
    <property type="match status" value="1"/>
</dbReference>
<dbReference type="AlphaFoldDB" id="A0A2B4R9P6"/>
<comment type="caution">
    <text evidence="2">The sequence shown here is derived from an EMBL/GenBank/DDBJ whole genome shotgun (WGS) entry which is preliminary data.</text>
</comment>
<evidence type="ECO:0000313" key="3">
    <source>
        <dbReference type="Proteomes" id="UP000225706"/>
    </source>
</evidence>
<evidence type="ECO:0000313" key="2">
    <source>
        <dbReference type="EMBL" id="PFX13087.1"/>
    </source>
</evidence>
<gene>
    <name evidence="2" type="ORF">AWC38_SpisGene22860</name>
</gene>
<feature type="domain" description="Apple" evidence="1">
    <location>
        <begin position="17"/>
        <end position="94"/>
    </location>
</feature>
<evidence type="ECO:0000259" key="1">
    <source>
        <dbReference type="PROSITE" id="PS50948"/>
    </source>
</evidence>
<dbReference type="Pfam" id="PF00024">
    <property type="entry name" value="PAN_1"/>
    <property type="match status" value="1"/>
</dbReference>
<name>A0A2B4R9P6_STYPI</name>
<dbReference type="InterPro" id="IPR003609">
    <property type="entry name" value="Pan_app"/>
</dbReference>
<proteinExistence type="predicted"/>
<sequence length="299" mass="34140">MMFLVYRIGILDAIGRCHSAEYSIGGMFLRGHAFKTYRVGHPVDCYLKCFEELICQSYNFVRGQYLCELNNRTKEARPEDFVSDWKRFYVKRVTKRVPLGTIGELPAQSFSEIAASEGNETVNRKYWIYSDGNSEVIEAYCEDHWQKINGKEPVCFGTKNNDYGAFNMTKSGRVKTMKLVHRSGSVHCHPSTGGSYWGCTNLAYKDNLMTFITDDKKNAILPPAENLTKAGSECGFKKYFYSLDGSSLNSSELVFRNLSNPFSVSRSQEMQIWYGQDLVDCSEDNNKGKTCVDVYAWYE</sequence>
<accession>A0A2B4R9P6</accession>
<dbReference type="SUPFAM" id="SSF57414">
    <property type="entry name" value="Hairpin loop containing domain-like"/>
    <property type="match status" value="1"/>
</dbReference>
<reference evidence="3" key="1">
    <citation type="journal article" date="2017" name="bioRxiv">
        <title>Comparative analysis of the genomes of Stylophora pistillata and Acropora digitifera provides evidence for extensive differences between species of corals.</title>
        <authorList>
            <person name="Voolstra C.R."/>
            <person name="Li Y."/>
            <person name="Liew Y.J."/>
            <person name="Baumgarten S."/>
            <person name="Zoccola D."/>
            <person name="Flot J.-F."/>
            <person name="Tambutte S."/>
            <person name="Allemand D."/>
            <person name="Aranda M."/>
        </authorList>
    </citation>
    <scope>NUCLEOTIDE SEQUENCE [LARGE SCALE GENOMIC DNA]</scope>
</reference>
<dbReference type="Proteomes" id="UP000225706">
    <property type="component" value="Unassembled WGS sequence"/>
</dbReference>
<organism evidence="2 3">
    <name type="scientific">Stylophora pistillata</name>
    <name type="common">Smooth cauliflower coral</name>
    <dbReference type="NCBI Taxonomy" id="50429"/>
    <lineage>
        <taxon>Eukaryota</taxon>
        <taxon>Metazoa</taxon>
        <taxon>Cnidaria</taxon>
        <taxon>Anthozoa</taxon>
        <taxon>Hexacorallia</taxon>
        <taxon>Scleractinia</taxon>
        <taxon>Astrocoeniina</taxon>
        <taxon>Pocilloporidae</taxon>
        <taxon>Stylophora</taxon>
    </lineage>
</organism>
<dbReference type="OrthoDB" id="429671at2759"/>
<keyword evidence="3" id="KW-1185">Reference proteome</keyword>